<keyword evidence="2" id="KW-0732">Signal</keyword>
<name>A0ABY4CAS9_9BACT</name>
<evidence type="ECO:0000256" key="2">
    <source>
        <dbReference type="SAM" id="SignalP"/>
    </source>
</evidence>
<evidence type="ECO:0000313" key="4">
    <source>
        <dbReference type="Proteomes" id="UP000830116"/>
    </source>
</evidence>
<proteinExistence type="predicted"/>
<evidence type="ECO:0000313" key="3">
    <source>
        <dbReference type="EMBL" id="UOF02037.1"/>
    </source>
</evidence>
<gene>
    <name evidence="3" type="ORF">MNR06_03595</name>
</gene>
<dbReference type="Proteomes" id="UP000830116">
    <property type="component" value="Chromosome"/>
</dbReference>
<keyword evidence="4" id="KW-1185">Reference proteome</keyword>
<feature type="compositionally biased region" description="Polar residues" evidence="1">
    <location>
        <begin position="287"/>
        <end position="300"/>
    </location>
</feature>
<evidence type="ECO:0000256" key="1">
    <source>
        <dbReference type="SAM" id="MobiDB-lite"/>
    </source>
</evidence>
<reference evidence="3" key="1">
    <citation type="submission" date="2022-03" db="EMBL/GenBank/DDBJ databases">
        <title>Genome Identification and Characterization of new species Bdellovibrio reynosense LBG001 sp. nov. from a Mexico soil sample.</title>
        <authorList>
            <person name="Camilli A."/>
            <person name="Ajao Y."/>
            <person name="Guo X."/>
        </authorList>
    </citation>
    <scope>NUCLEOTIDE SEQUENCE</scope>
    <source>
        <strain evidence="3">LBG001</strain>
    </source>
</reference>
<feature type="region of interest" description="Disordered" evidence="1">
    <location>
        <begin position="275"/>
        <end position="303"/>
    </location>
</feature>
<feature type="chain" id="PRO_5046407196" evidence="2">
    <location>
        <begin position="20"/>
        <end position="390"/>
    </location>
</feature>
<organism evidence="3 4">
    <name type="scientific">Bdellovibrio reynosensis</name>
    <dbReference type="NCBI Taxonomy" id="2835041"/>
    <lineage>
        <taxon>Bacteria</taxon>
        <taxon>Pseudomonadati</taxon>
        <taxon>Bdellovibrionota</taxon>
        <taxon>Bdellovibrionia</taxon>
        <taxon>Bdellovibrionales</taxon>
        <taxon>Pseudobdellovibrionaceae</taxon>
        <taxon>Bdellovibrio</taxon>
    </lineage>
</organism>
<accession>A0ABY4CAS9</accession>
<dbReference type="EMBL" id="CP093442">
    <property type="protein sequence ID" value="UOF02037.1"/>
    <property type="molecule type" value="Genomic_DNA"/>
</dbReference>
<feature type="signal peptide" evidence="2">
    <location>
        <begin position="1"/>
        <end position="19"/>
    </location>
</feature>
<sequence>MKFLVYFALIFTLSLNAQAWKWPKLGGGKKSEPVRIKTVFYKTENNCSLELPETYKNETENILKNSWLWDGACPNGRAEGFGWLRYRNADGIPLPQLFLQMSNGLFMKNPTIIYLSAGLFNTSTAKEFYDPLFTDCFKTKNSSCDVFFSELNKRSSPNEITTAEGCRLTYPQRFKQIVKPSWQGACINGNADGIGILEYEETHSGTVKVNLQEVLSFSNGVSNNPFVIGKRADLLEYLLFHRYSEFQTYYPPTQEECSKMPQCNRILTAAKSLLRGGSHQDPRKTPPQENGSSNSGTSGLRGTGKYKAPTVACNDAALSAEFDRWSALEIKPIPDAVCYNAKLAAKMYEYVFNLYSNSCPNSIEEQKRQAWEGLQSAKETIAGSCVDSTY</sequence>
<protein>
    <submittedName>
        <fullName evidence="3">Uncharacterized protein</fullName>
    </submittedName>
</protein>
<dbReference type="RefSeq" id="WP_243538655.1">
    <property type="nucleotide sequence ID" value="NZ_CP093442.1"/>
</dbReference>